<sequence>MLYVQIPESLLQLYSKFQASLISTVAENITAQMEYTSITVPTLLYGYPKELLFAQSVGGNILCGNDLPSTPSAGDGMLTFFGTKNTCHCYFSDYIVPKLGEILFALLALNTQEELSASDISEICSCDAIASSSCSRIYKRILSFGLSYTITLSPPLIKTAQDDMTDLNVQVVQFLTTNSSNPIDLFVKQLVSPNDRVYSFYGWCMLYEWASGLRDVVTFEGDSGAITTISTRNDPWTISTLDDTMPQALSYLFQCCAQYVTSVLIGVATLIIAYALIHRGNLEGLNLFELNRIVGHVWIGRTFLIFRSITAMWLLNTNTLELEKIGFVTFSKSPPLAWYKNILAAGESTWLVYVLNDILSCITLQYTSYYATKSALLVWFIVACWTLASPQQVYSVIDRTCNYINMDQGLICSSGYVQIGSLSRLLGVVGICFGSITLCYIIERLRQPQLSRLNIPTQLLNSQSYYLLDFTHWVHGDKYFLDATSALMAGIVTLHTPNYFYVLDVKSWRYFFVESSKFDHMLTSNGQHDRMSDTIPLSSL</sequence>
<name>A0A1V9YHV2_9STRA</name>
<keyword evidence="1" id="KW-0812">Transmembrane</keyword>
<proteinExistence type="predicted"/>
<dbReference type="Proteomes" id="UP000243217">
    <property type="component" value="Unassembled WGS sequence"/>
</dbReference>
<protein>
    <recommendedName>
        <fullName evidence="4">Transmembrane protein</fullName>
    </recommendedName>
</protein>
<evidence type="ECO:0000313" key="3">
    <source>
        <dbReference type="Proteomes" id="UP000243217"/>
    </source>
</evidence>
<keyword evidence="1" id="KW-1133">Transmembrane helix</keyword>
<evidence type="ECO:0000256" key="1">
    <source>
        <dbReference type="SAM" id="Phobius"/>
    </source>
</evidence>
<dbReference type="AlphaFoldDB" id="A0A1V9YHV2"/>
<reference evidence="2 3" key="1">
    <citation type="journal article" date="2014" name="Genome Biol. Evol.">
        <title>The secreted proteins of Achlya hypogyna and Thraustotheca clavata identify the ancestral oomycete secretome and reveal gene acquisitions by horizontal gene transfer.</title>
        <authorList>
            <person name="Misner I."/>
            <person name="Blouin N."/>
            <person name="Leonard G."/>
            <person name="Richards T.A."/>
            <person name="Lane C.E."/>
        </authorList>
    </citation>
    <scope>NUCLEOTIDE SEQUENCE [LARGE SCALE GENOMIC DNA]</scope>
    <source>
        <strain evidence="2 3">ATCC 34112</strain>
    </source>
</reference>
<gene>
    <name evidence="2" type="ORF">THRCLA_10728</name>
</gene>
<keyword evidence="3" id="KW-1185">Reference proteome</keyword>
<feature type="transmembrane region" description="Helical" evidence="1">
    <location>
        <begin position="367"/>
        <end position="388"/>
    </location>
</feature>
<accession>A0A1V9YHV2</accession>
<evidence type="ECO:0008006" key="4">
    <source>
        <dbReference type="Google" id="ProtNLM"/>
    </source>
</evidence>
<organism evidence="2 3">
    <name type="scientific">Thraustotheca clavata</name>
    <dbReference type="NCBI Taxonomy" id="74557"/>
    <lineage>
        <taxon>Eukaryota</taxon>
        <taxon>Sar</taxon>
        <taxon>Stramenopiles</taxon>
        <taxon>Oomycota</taxon>
        <taxon>Saprolegniomycetes</taxon>
        <taxon>Saprolegniales</taxon>
        <taxon>Achlyaceae</taxon>
        <taxon>Thraustotheca</taxon>
    </lineage>
</organism>
<keyword evidence="1" id="KW-0472">Membrane</keyword>
<feature type="transmembrane region" description="Helical" evidence="1">
    <location>
        <begin position="259"/>
        <end position="277"/>
    </location>
</feature>
<feature type="transmembrane region" description="Helical" evidence="1">
    <location>
        <begin position="425"/>
        <end position="442"/>
    </location>
</feature>
<evidence type="ECO:0000313" key="2">
    <source>
        <dbReference type="EMBL" id="OQR85266.1"/>
    </source>
</evidence>
<dbReference type="EMBL" id="JNBS01003815">
    <property type="protein sequence ID" value="OQR85266.1"/>
    <property type="molecule type" value="Genomic_DNA"/>
</dbReference>
<comment type="caution">
    <text evidence="2">The sequence shown here is derived from an EMBL/GenBank/DDBJ whole genome shotgun (WGS) entry which is preliminary data.</text>
</comment>